<accession>A0A820EDV3</accession>
<proteinExistence type="predicted"/>
<gene>
    <name evidence="1" type="ORF">OTI717_LOCUS40241</name>
</gene>
<dbReference type="AlphaFoldDB" id="A0A820EDV3"/>
<protein>
    <submittedName>
        <fullName evidence="1">Uncharacterized protein</fullName>
    </submittedName>
</protein>
<dbReference type="Proteomes" id="UP000663823">
    <property type="component" value="Unassembled WGS sequence"/>
</dbReference>
<feature type="non-terminal residue" evidence="1">
    <location>
        <position position="1"/>
    </location>
</feature>
<reference evidence="1" key="1">
    <citation type="submission" date="2021-02" db="EMBL/GenBank/DDBJ databases">
        <authorList>
            <person name="Nowell W R."/>
        </authorList>
    </citation>
    <scope>NUCLEOTIDE SEQUENCE</scope>
</reference>
<evidence type="ECO:0000313" key="1">
    <source>
        <dbReference type="EMBL" id="CAF4245345.1"/>
    </source>
</evidence>
<evidence type="ECO:0000313" key="2">
    <source>
        <dbReference type="Proteomes" id="UP000663823"/>
    </source>
</evidence>
<dbReference type="EMBL" id="CAJOAX010030975">
    <property type="protein sequence ID" value="CAF4245345.1"/>
    <property type="molecule type" value="Genomic_DNA"/>
</dbReference>
<organism evidence="1 2">
    <name type="scientific">Rotaria sordida</name>
    <dbReference type="NCBI Taxonomy" id="392033"/>
    <lineage>
        <taxon>Eukaryota</taxon>
        <taxon>Metazoa</taxon>
        <taxon>Spiralia</taxon>
        <taxon>Gnathifera</taxon>
        <taxon>Rotifera</taxon>
        <taxon>Eurotatoria</taxon>
        <taxon>Bdelloidea</taxon>
        <taxon>Philodinida</taxon>
        <taxon>Philodinidae</taxon>
        <taxon>Rotaria</taxon>
    </lineage>
</organism>
<comment type="caution">
    <text evidence="1">The sequence shown here is derived from an EMBL/GenBank/DDBJ whole genome shotgun (WGS) entry which is preliminary data.</text>
</comment>
<name>A0A820EDV3_9BILA</name>
<sequence length="50" mass="5561">IHQHSVLRETKLATLAEMFTCALRFSITNEISSTLKSDTLSQISGELLIL</sequence>